<proteinExistence type="predicted"/>
<gene>
    <name evidence="1" type="ORF">ACFOY2_04850</name>
</gene>
<evidence type="ECO:0000313" key="2">
    <source>
        <dbReference type="Proteomes" id="UP001595851"/>
    </source>
</evidence>
<name>A0ABV8G2E0_9ACTN</name>
<protein>
    <submittedName>
        <fullName evidence="1">Uncharacterized protein</fullName>
    </submittedName>
</protein>
<comment type="caution">
    <text evidence="1">The sequence shown here is derived from an EMBL/GenBank/DDBJ whole genome shotgun (WGS) entry which is preliminary data.</text>
</comment>
<reference evidence="2" key="1">
    <citation type="journal article" date="2019" name="Int. J. Syst. Evol. Microbiol.">
        <title>The Global Catalogue of Microorganisms (GCM) 10K type strain sequencing project: providing services to taxonomists for standard genome sequencing and annotation.</title>
        <authorList>
            <consortium name="The Broad Institute Genomics Platform"/>
            <consortium name="The Broad Institute Genome Sequencing Center for Infectious Disease"/>
            <person name="Wu L."/>
            <person name="Ma J."/>
        </authorList>
    </citation>
    <scope>NUCLEOTIDE SEQUENCE [LARGE SCALE GENOMIC DNA]</scope>
    <source>
        <strain evidence="2">TBRC 1276</strain>
    </source>
</reference>
<accession>A0ABV8G2E0</accession>
<sequence length="41" mass="4943">MNPMPSFEQRYRLQVIAGWRVGCIARDLEDRAEYVGRHHKR</sequence>
<keyword evidence="2" id="KW-1185">Reference proteome</keyword>
<evidence type="ECO:0000313" key="1">
    <source>
        <dbReference type="EMBL" id="MFC4006537.1"/>
    </source>
</evidence>
<organism evidence="1 2">
    <name type="scientific">Nonomuraea purpurea</name>
    <dbReference type="NCBI Taxonomy" id="1849276"/>
    <lineage>
        <taxon>Bacteria</taxon>
        <taxon>Bacillati</taxon>
        <taxon>Actinomycetota</taxon>
        <taxon>Actinomycetes</taxon>
        <taxon>Streptosporangiales</taxon>
        <taxon>Streptosporangiaceae</taxon>
        <taxon>Nonomuraea</taxon>
    </lineage>
</organism>
<dbReference type="RefSeq" id="WP_379526678.1">
    <property type="nucleotide sequence ID" value="NZ_JBHSBI010000002.1"/>
</dbReference>
<dbReference type="EMBL" id="JBHSBI010000002">
    <property type="protein sequence ID" value="MFC4006537.1"/>
    <property type="molecule type" value="Genomic_DNA"/>
</dbReference>
<dbReference type="Proteomes" id="UP001595851">
    <property type="component" value="Unassembled WGS sequence"/>
</dbReference>